<evidence type="ECO:0000313" key="1">
    <source>
        <dbReference type="EMBL" id="MBA4464902.1"/>
    </source>
</evidence>
<organism evidence="1 2">
    <name type="scientific">Cylindrospermopsis raciborskii CS-506_A</name>
    <dbReference type="NCBI Taxonomy" id="2585140"/>
    <lineage>
        <taxon>Bacteria</taxon>
        <taxon>Bacillati</taxon>
        <taxon>Cyanobacteriota</taxon>
        <taxon>Cyanophyceae</taxon>
        <taxon>Nostocales</taxon>
        <taxon>Aphanizomenonaceae</taxon>
        <taxon>Cylindrospermopsis</taxon>
    </lineage>
</organism>
<dbReference type="EMBL" id="VDFG01000241">
    <property type="protein sequence ID" value="MBA4464902.1"/>
    <property type="molecule type" value="Genomic_DNA"/>
</dbReference>
<gene>
    <name evidence="1" type="ORF">FHK98_03350</name>
</gene>
<sequence>MSDREALPAGDCIALPTGHRSSRGTFHVRFAVGKTLTVNVFRQKMNQLFKGVEDIWRGIALHP</sequence>
<protein>
    <submittedName>
        <fullName evidence="1">Uncharacterized protein</fullName>
    </submittedName>
</protein>
<reference evidence="1 2" key="1">
    <citation type="journal article" date="2020" name="J. Appl. Phycol.">
        <title>Morphological changes and genome evolution in Raphidiopsis raciborskii CS-506 after 23 years in culture.</title>
        <authorList>
            <person name="Willis A."/>
            <person name="Bent S.J."/>
            <person name="Jameson I.D."/>
        </authorList>
    </citation>
    <scope>NUCLEOTIDE SEQUENCE [LARGE SCALE GENOMIC DNA]</scope>
    <source>
        <strain evidence="1 2">CS-506_A</strain>
    </source>
</reference>
<name>A0A838WPS8_9CYAN</name>
<comment type="caution">
    <text evidence="1">The sequence shown here is derived from an EMBL/GenBank/DDBJ whole genome shotgun (WGS) entry which is preliminary data.</text>
</comment>
<evidence type="ECO:0000313" key="2">
    <source>
        <dbReference type="Proteomes" id="UP000538075"/>
    </source>
</evidence>
<dbReference type="Proteomes" id="UP000538075">
    <property type="component" value="Unassembled WGS sequence"/>
</dbReference>
<dbReference type="AlphaFoldDB" id="A0A838WPS8"/>
<proteinExistence type="predicted"/>
<accession>A0A838WPS8</accession>